<evidence type="ECO:0000313" key="1">
    <source>
        <dbReference type="EMBL" id="AMM53475.1"/>
    </source>
</evidence>
<organism evidence="1 2">
    <name type="scientific">Pyrococcus kukulkanii</name>
    <dbReference type="NCBI Taxonomy" id="1609559"/>
    <lineage>
        <taxon>Archaea</taxon>
        <taxon>Methanobacteriati</taxon>
        <taxon>Methanobacteriota</taxon>
        <taxon>Thermococci</taxon>
        <taxon>Thermococcales</taxon>
        <taxon>Thermococcaceae</taxon>
        <taxon>Pyrococcus</taxon>
    </lineage>
</organism>
<dbReference type="EMBL" id="CP010835">
    <property type="protein sequence ID" value="AMM53475.1"/>
    <property type="molecule type" value="Genomic_DNA"/>
</dbReference>
<dbReference type="GeneID" id="28490657"/>
<reference evidence="1 2" key="2">
    <citation type="journal article" date="2016" name="Int. J. Syst. Evol. Microbiol.">
        <title>Pyrococcus kukulkanii sp. nov., a hyperthermophilic, piezophilic archaeon isolated from a deep-sea hydrothermal vent.</title>
        <authorList>
            <person name="Callac N."/>
            <person name="Oger P."/>
            <person name="Lesongeur F."/>
            <person name="Rattray J.E."/>
            <person name="Vannier P."/>
            <person name="Michoud G."/>
            <person name="Beauverger M."/>
            <person name="Gayet N."/>
            <person name="Rouxel O."/>
            <person name="Jebbar M."/>
            <person name="Godfroy A."/>
        </authorList>
    </citation>
    <scope>NUCLEOTIDE SEQUENCE [LARGE SCALE GENOMIC DNA]</scope>
    <source>
        <strain evidence="1 2">NCB100</strain>
    </source>
</reference>
<dbReference type="PATRIC" id="fig|1609559.3.peg.497"/>
<dbReference type="RefSeq" id="WP_068320665.1">
    <property type="nucleotide sequence ID" value="NZ_CP010835.1"/>
</dbReference>
<name>A0A127B888_9EURY</name>
<dbReference type="OrthoDB" id="86068at2157"/>
<sequence>MGNYQLVFEWPKKRLPLKYRREWDLVRVKAKEDKLLETLIKISQESESNLEISIVKGKRNVGEARIREDSIMVAFYRDSPYIPESVTFYIPADGNLDVITELPFIQSGTVEDLRERRVRKNVEITFRAEVRGVELSPRFEGEKPEVMLKFSEEKHRGWEELCLEEVRIKGEKEEVRLQMKERKL</sequence>
<gene>
    <name evidence="1" type="ORF">TQ32_02445</name>
</gene>
<accession>A0A127B888</accession>
<dbReference type="Proteomes" id="UP000070587">
    <property type="component" value="Chromosome"/>
</dbReference>
<proteinExistence type="predicted"/>
<evidence type="ECO:0000313" key="2">
    <source>
        <dbReference type="Proteomes" id="UP000070587"/>
    </source>
</evidence>
<protein>
    <submittedName>
        <fullName evidence="1">Uncharacterized protein</fullName>
    </submittedName>
</protein>
<dbReference type="AlphaFoldDB" id="A0A127B888"/>
<dbReference type="KEGG" id="pyc:TQ32_02445"/>
<reference evidence="2" key="1">
    <citation type="submission" date="2015-02" db="EMBL/GenBank/DDBJ databases">
        <title>Pyrococcus kukulkanii sp. nov., a novel hyperthermophilic archaeon isolated from a deep-sea hydrothermal vent at the Guaymas Basin.</title>
        <authorList>
            <person name="Oger P.M."/>
            <person name="Callac N."/>
            <person name="Jebbar M."/>
            <person name="Godfroy A."/>
        </authorList>
    </citation>
    <scope>NUCLEOTIDE SEQUENCE [LARGE SCALE GENOMIC DNA]</scope>
    <source>
        <strain evidence="2">NCB100</strain>
    </source>
</reference>